<keyword evidence="7" id="KW-0460">Magnesium</keyword>
<keyword evidence="4" id="KW-0479">Metal-binding</keyword>
<dbReference type="GO" id="GO:0070260">
    <property type="term" value="F:5'-tyrosyl-DNA phosphodiesterase activity"/>
    <property type="evidence" value="ECO:0007669"/>
    <property type="project" value="TreeGrafter"/>
</dbReference>
<keyword evidence="6" id="KW-0378">Hydrolase</keyword>
<dbReference type="AlphaFoldDB" id="A0A9X3MTW2"/>
<comment type="cofactor">
    <cofactor evidence="2">
        <name>Mg(2+)</name>
        <dbReference type="ChEBI" id="CHEBI:18420"/>
    </cofactor>
</comment>
<keyword evidence="12" id="KW-1185">Reference proteome</keyword>
<name>A0A9X3MTW2_9ACTN</name>
<evidence type="ECO:0000313" key="12">
    <source>
        <dbReference type="Proteomes" id="UP001149140"/>
    </source>
</evidence>
<feature type="signal peptide" evidence="9">
    <location>
        <begin position="1"/>
        <end position="23"/>
    </location>
</feature>
<protein>
    <submittedName>
        <fullName evidence="11">Endonuclease/exonuclease/phosphatase family protein</fullName>
    </submittedName>
</protein>
<feature type="chain" id="PRO_5040847608" evidence="9">
    <location>
        <begin position="24"/>
        <end position="371"/>
    </location>
</feature>
<evidence type="ECO:0000256" key="8">
    <source>
        <dbReference type="ARBA" id="ARBA00023204"/>
    </source>
</evidence>
<dbReference type="InterPro" id="IPR005135">
    <property type="entry name" value="Endo/exonuclease/phosphatase"/>
</dbReference>
<evidence type="ECO:0000256" key="6">
    <source>
        <dbReference type="ARBA" id="ARBA00022801"/>
    </source>
</evidence>
<evidence type="ECO:0000256" key="5">
    <source>
        <dbReference type="ARBA" id="ARBA00022763"/>
    </source>
</evidence>
<evidence type="ECO:0000259" key="10">
    <source>
        <dbReference type="Pfam" id="PF03372"/>
    </source>
</evidence>
<organism evidence="11 12">
    <name type="scientific">Solirubrobacter ginsenosidimutans</name>
    <dbReference type="NCBI Taxonomy" id="490573"/>
    <lineage>
        <taxon>Bacteria</taxon>
        <taxon>Bacillati</taxon>
        <taxon>Actinomycetota</taxon>
        <taxon>Thermoleophilia</taxon>
        <taxon>Solirubrobacterales</taxon>
        <taxon>Solirubrobacteraceae</taxon>
        <taxon>Solirubrobacter</taxon>
    </lineage>
</organism>
<gene>
    <name evidence="11" type="ORF">OM076_16050</name>
</gene>
<dbReference type="SUPFAM" id="SSF56219">
    <property type="entry name" value="DNase I-like"/>
    <property type="match status" value="1"/>
</dbReference>
<reference evidence="11" key="1">
    <citation type="submission" date="2022-10" db="EMBL/GenBank/DDBJ databases">
        <title>The WGS of Solirubrobacter ginsenosidimutans DSM 21036.</title>
        <authorList>
            <person name="Jiang Z."/>
        </authorList>
    </citation>
    <scope>NUCLEOTIDE SEQUENCE</scope>
    <source>
        <strain evidence="11">DSM 21036</strain>
    </source>
</reference>
<dbReference type="GO" id="GO:0005737">
    <property type="term" value="C:cytoplasm"/>
    <property type="evidence" value="ECO:0007669"/>
    <property type="project" value="TreeGrafter"/>
</dbReference>
<dbReference type="RefSeq" id="WP_270041003.1">
    <property type="nucleotide sequence ID" value="NZ_JAPDOD010000014.1"/>
</dbReference>
<evidence type="ECO:0000313" key="11">
    <source>
        <dbReference type="EMBL" id="MDA0161786.1"/>
    </source>
</evidence>
<dbReference type="GO" id="GO:0006302">
    <property type="term" value="P:double-strand break repair"/>
    <property type="evidence" value="ECO:0007669"/>
    <property type="project" value="TreeGrafter"/>
</dbReference>
<dbReference type="GO" id="GO:0046872">
    <property type="term" value="F:metal ion binding"/>
    <property type="evidence" value="ECO:0007669"/>
    <property type="project" value="UniProtKB-KW"/>
</dbReference>
<dbReference type="GO" id="GO:0004519">
    <property type="term" value="F:endonuclease activity"/>
    <property type="evidence" value="ECO:0007669"/>
    <property type="project" value="UniProtKB-KW"/>
</dbReference>
<dbReference type="EMBL" id="JAPDOD010000014">
    <property type="protein sequence ID" value="MDA0161786.1"/>
    <property type="molecule type" value="Genomic_DNA"/>
</dbReference>
<evidence type="ECO:0000256" key="9">
    <source>
        <dbReference type="SAM" id="SignalP"/>
    </source>
</evidence>
<keyword evidence="11" id="KW-0255">Endonuclease</keyword>
<dbReference type="PANTHER" id="PTHR15822">
    <property type="entry name" value="TRAF AND TNF RECEPTOR-ASSOCIATED PROTEIN"/>
    <property type="match status" value="1"/>
</dbReference>
<dbReference type="InterPro" id="IPR036691">
    <property type="entry name" value="Endo/exonu/phosph_ase_sf"/>
</dbReference>
<proteinExistence type="predicted"/>
<sequence length="371" mass="39514">MPRRFVFAFAAAAALLGPAAAEAAKPPEVTVMTRNLFLGADLAPAINAPDIPTAIDGAGTVWNELQSTKFPERAAPLAREIKASGADLVGLQEVALWRKQTPSDGGAKPISPLAGATPATAVEFDFLALLQSELKKAGAKYKVAVVQNEFEAELPVDADHDDATGTGPLASFGADFDARLTMRDVILVRTGSKVKVGKARTGHYKTRYEPSVGGIKIPVDRGWTSVEAKVGTRAFRFLNTHLEAFGDPKIREAQAKELTKGPLKTSEQVILVGDLNSGDAQDHEPEQPGDELAFKALTKFGFKNNGARQSCCFKSLFDPAGVFDHTVDHVLSKPGLKTVKASVTGHDASERTPSGLWPSDHGGVVSRVRLR</sequence>
<dbReference type="GO" id="GO:0003697">
    <property type="term" value="F:single-stranded DNA binding"/>
    <property type="evidence" value="ECO:0007669"/>
    <property type="project" value="TreeGrafter"/>
</dbReference>
<comment type="caution">
    <text evidence="11">The sequence shown here is derived from an EMBL/GenBank/DDBJ whole genome shotgun (WGS) entry which is preliminary data.</text>
</comment>
<evidence type="ECO:0000256" key="1">
    <source>
        <dbReference type="ARBA" id="ARBA00001936"/>
    </source>
</evidence>
<feature type="domain" description="Endonuclease/exonuclease/phosphatase" evidence="10">
    <location>
        <begin position="70"/>
        <end position="361"/>
    </location>
</feature>
<evidence type="ECO:0000256" key="7">
    <source>
        <dbReference type="ARBA" id="ARBA00022842"/>
    </source>
</evidence>
<accession>A0A9X3MTW2</accession>
<dbReference type="InterPro" id="IPR051547">
    <property type="entry name" value="TDP2-like"/>
</dbReference>
<dbReference type="Gene3D" id="3.60.10.10">
    <property type="entry name" value="Endonuclease/exonuclease/phosphatase"/>
    <property type="match status" value="1"/>
</dbReference>
<dbReference type="Pfam" id="PF03372">
    <property type="entry name" value="Exo_endo_phos"/>
    <property type="match status" value="1"/>
</dbReference>
<keyword evidence="5" id="KW-0227">DNA damage</keyword>
<keyword evidence="9" id="KW-0732">Signal</keyword>
<dbReference type="PANTHER" id="PTHR15822:SF4">
    <property type="entry name" value="TYROSYL-DNA PHOSPHODIESTERASE 2"/>
    <property type="match status" value="1"/>
</dbReference>
<keyword evidence="3" id="KW-0540">Nuclease</keyword>
<evidence type="ECO:0000256" key="2">
    <source>
        <dbReference type="ARBA" id="ARBA00001946"/>
    </source>
</evidence>
<keyword evidence="8" id="KW-0234">DNA repair</keyword>
<evidence type="ECO:0000256" key="4">
    <source>
        <dbReference type="ARBA" id="ARBA00022723"/>
    </source>
</evidence>
<evidence type="ECO:0000256" key="3">
    <source>
        <dbReference type="ARBA" id="ARBA00022722"/>
    </source>
</evidence>
<comment type="cofactor">
    <cofactor evidence="1">
        <name>Mn(2+)</name>
        <dbReference type="ChEBI" id="CHEBI:29035"/>
    </cofactor>
</comment>
<dbReference type="Proteomes" id="UP001149140">
    <property type="component" value="Unassembled WGS sequence"/>
</dbReference>